<keyword evidence="1" id="KW-0393">Immunoglobulin domain</keyword>
<keyword evidence="2" id="KW-0472">Membrane</keyword>
<feature type="domain" description="Ig-like" evidence="3">
    <location>
        <begin position="237"/>
        <end position="329"/>
    </location>
</feature>
<dbReference type="GO" id="GO:0019815">
    <property type="term" value="C:B cell receptor complex"/>
    <property type="evidence" value="ECO:0007669"/>
    <property type="project" value="TreeGrafter"/>
</dbReference>
<dbReference type="GO" id="GO:0050853">
    <property type="term" value="P:B cell receptor signaling pathway"/>
    <property type="evidence" value="ECO:0007669"/>
    <property type="project" value="TreeGrafter"/>
</dbReference>
<dbReference type="SMART" id="SM00409">
    <property type="entry name" value="IG"/>
    <property type="match status" value="2"/>
</dbReference>
<dbReference type="InterPro" id="IPR003597">
    <property type="entry name" value="Ig_C1-set"/>
</dbReference>
<proteinExistence type="predicted"/>
<dbReference type="KEGG" id="xla:121397190"/>
<dbReference type="GO" id="GO:0009897">
    <property type="term" value="C:external side of plasma membrane"/>
    <property type="evidence" value="ECO:0007669"/>
    <property type="project" value="TreeGrafter"/>
</dbReference>
<protein>
    <submittedName>
        <fullName evidence="5">Uncharacterized protein LOC121397190</fullName>
    </submittedName>
</protein>
<dbReference type="Pfam" id="PF07654">
    <property type="entry name" value="C1-set"/>
    <property type="match status" value="1"/>
</dbReference>
<dbReference type="Pfam" id="PF07686">
    <property type="entry name" value="V-set"/>
    <property type="match status" value="1"/>
</dbReference>
<sequence length="401" mass="44966">MCLISFLLFSQAVAVQMTLYPVEDIVFTKVNGTAKISCSSDKELNNISRFLWYRKTFALGEPLKTVVSCTGNNNPHKYLCNSDANRTSLEIFNGQKHDSGIYYCSSFDAIAEKGIRLIVGVSALVAQFAPHQPQEFLFVPVGGKAKISCVSNGTLLRISWYRRTWRVGENPELVLDWGEVNKGHKYHHREDNSSLEIYDVQEEDSGIYYCADLHMSLSLIFSKGTTLIAGDSFTANTSVHLMVPPSASLPNTSVQLACVASAVQHMVHITWNISGTCQKGRIIAMEEPGGTLTFLSYITIPRDTWYQGMSLSCQVKFNSSPTAVHRQATGLDAEDEGSHSTCFILALTVCLLLFLLLSTHLYWVWRRPVNARNAPWRREANPQDEILYSHLDPRSFPQRRQ</sequence>
<dbReference type="RefSeq" id="XP_041429441.1">
    <property type="nucleotide sequence ID" value="XM_041573507.1"/>
</dbReference>
<dbReference type="InterPro" id="IPR003599">
    <property type="entry name" value="Ig_sub"/>
</dbReference>
<dbReference type="SMART" id="SM00406">
    <property type="entry name" value="IGv"/>
    <property type="match status" value="2"/>
</dbReference>
<dbReference type="PANTHER" id="PTHR14334">
    <property type="entry name" value="B-CELL ANTIGEN RECEPTOR COMPLEX-ASSOCIATED PROTEIN"/>
    <property type="match status" value="1"/>
</dbReference>
<dbReference type="InterPro" id="IPR036179">
    <property type="entry name" value="Ig-like_dom_sf"/>
</dbReference>
<evidence type="ECO:0000256" key="1">
    <source>
        <dbReference type="ARBA" id="ARBA00023319"/>
    </source>
</evidence>
<keyword evidence="2" id="KW-0812">Transmembrane</keyword>
<dbReference type="InterPro" id="IPR007110">
    <property type="entry name" value="Ig-like_dom"/>
</dbReference>
<keyword evidence="2" id="KW-1133">Transmembrane helix</keyword>
<organism evidence="4 5">
    <name type="scientific">Xenopus laevis</name>
    <name type="common">African clawed frog</name>
    <dbReference type="NCBI Taxonomy" id="8355"/>
    <lineage>
        <taxon>Eukaryota</taxon>
        <taxon>Metazoa</taxon>
        <taxon>Chordata</taxon>
        <taxon>Craniata</taxon>
        <taxon>Vertebrata</taxon>
        <taxon>Euteleostomi</taxon>
        <taxon>Amphibia</taxon>
        <taxon>Batrachia</taxon>
        <taxon>Anura</taxon>
        <taxon>Pipoidea</taxon>
        <taxon>Pipidae</taxon>
        <taxon>Xenopodinae</taxon>
        <taxon>Xenopus</taxon>
        <taxon>Xenopus</taxon>
    </lineage>
</organism>
<evidence type="ECO:0000259" key="3">
    <source>
        <dbReference type="PROSITE" id="PS50835"/>
    </source>
</evidence>
<gene>
    <name evidence="5" type="primary">LOC121397190</name>
</gene>
<dbReference type="GO" id="GO:0030183">
    <property type="term" value="P:B cell differentiation"/>
    <property type="evidence" value="ECO:0007669"/>
    <property type="project" value="TreeGrafter"/>
</dbReference>
<dbReference type="OrthoDB" id="9906450at2759"/>
<reference evidence="5" key="1">
    <citation type="submission" date="2025-08" db="UniProtKB">
        <authorList>
            <consortium name="RefSeq"/>
        </authorList>
    </citation>
    <scope>IDENTIFICATION</scope>
    <source>
        <strain evidence="5">J_2021</strain>
        <tissue evidence="5">Erythrocytes</tissue>
    </source>
</reference>
<feature type="domain" description="Ig-like" evidence="3">
    <location>
        <begin position="21"/>
        <end position="122"/>
    </location>
</feature>
<dbReference type="CDD" id="cd00099">
    <property type="entry name" value="IgV"/>
    <property type="match status" value="1"/>
</dbReference>
<dbReference type="PROSITE" id="PS50835">
    <property type="entry name" value="IG_LIKE"/>
    <property type="match status" value="3"/>
</dbReference>
<name>A0A8J1LJI0_XENLA</name>
<keyword evidence="4" id="KW-1185">Reference proteome</keyword>
<evidence type="ECO:0000313" key="5">
    <source>
        <dbReference type="RefSeq" id="XP_041429441.1"/>
    </source>
</evidence>
<dbReference type="InterPro" id="IPR013783">
    <property type="entry name" value="Ig-like_fold"/>
</dbReference>
<dbReference type="Gene3D" id="2.60.40.10">
    <property type="entry name" value="Immunoglobulins"/>
    <property type="match status" value="3"/>
</dbReference>
<feature type="domain" description="Ig-like" evidence="3">
    <location>
        <begin position="130"/>
        <end position="210"/>
    </location>
</feature>
<dbReference type="SUPFAM" id="SSF48726">
    <property type="entry name" value="Immunoglobulin"/>
    <property type="match status" value="3"/>
</dbReference>
<dbReference type="AlphaFoldDB" id="A0A8J1LJI0"/>
<dbReference type="InterPro" id="IPR013106">
    <property type="entry name" value="Ig_V-set"/>
</dbReference>
<evidence type="ECO:0000313" key="4">
    <source>
        <dbReference type="Proteomes" id="UP000186698"/>
    </source>
</evidence>
<dbReference type="Proteomes" id="UP000186698">
    <property type="component" value="Chromosome 8L"/>
</dbReference>
<accession>A0A8J1LJI0</accession>
<evidence type="ECO:0000256" key="2">
    <source>
        <dbReference type="SAM" id="Phobius"/>
    </source>
</evidence>
<dbReference type="GeneID" id="121397190"/>
<feature type="transmembrane region" description="Helical" evidence="2">
    <location>
        <begin position="343"/>
        <end position="365"/>
    </location>
</feature>